<organism evidence="1">
    <name type="scientific">Siphoviridae sp. ctb3910</name>
    <dbReference type="NCBI Taxonomy" id="2827897"/>
    <lineage>
        <taxon>Viruses</taxon>
        <taxon>Duplodnaviria</taxon>
        <taxon>Heunggongvirae</taxon>
        <taxon>Uroviricota</taxon>
        <taxon>Caudoviricetes</taxon>
    </lineage>
</organism>
<reference evidence="1" key="1">
    <citation type="journal article" date="2021" name="Proc. Natl. Acad. Sci. U.S.A.">
        <title>A Catalog of Tens of Thousands of Viruses from Human Metagenomes Reveals Hidden Associations with Chronic Diseases.</title>
        <authorList>
            <person name="Tisza M.J."/>
            <person name="Buck C.B."/>
        </authorList>
    </citation>
    <scope>NUCLEOTIDE SEQUENCE</scope>
    <source>
        <strain evidence="1">Ctb3910</strain>
    </source>
</reference>
<proteinExistence type="predicted"/>
<evidence type="ECO:0000313" key="1">
    <source>
        <dbReference type="EMBL" id="DAF47282.1"/>
    </source>
</evidence>
<accession>A0A8S5S984</accession>
<name>A0A8S5S984_9CAUD</name>
<sequence length="167" mass="19192">MTTYKREVERTEQLGIEYQTALDDIITEIKKDDNISLDRILDIVDCIQYIKRVRKRWASGSNSNAKNVRNLNLPFAPSIVIAYIESTEYIYGRHGGDGEGGGVIIVTKNLKIEMLGWLTGQGGYTYDNTRLPINVVEGNFDVSNYKLDQRTNRTDLNHKVKKWWAFD</sequence>
<dbReference type="EMBL" id="BK032552">
    <property type="protein sequence ID" value="DAF47282.1"/>
    <property type="molecule type" value="Genomic_DNA"/>
</dbReference>
<protein>
    <submittedName>
        <fullName evidence="1">Uncharacterized protein</fullName>
    </submittedName>
</protein>